<feature type="transmembrane region" description="Helical" evidence="1">
    <location>
        <begin position="32"/>
        <end position="50"/>
    </location>
</feature>
<dbReference type="InterPro" id="IPR015943">
    <property type="entry name" value="WD40/YVTN_repeat-like_dom_sf"/>
</dbReference>
<evidence type="ECO:0000313" key="4">
    <source>
        <dbReference type="Proteomes" id="UP001500190"/>
    </source>
</evidence>
<keyword evidence="1" id="KW-0472">Membrane</keyword>
<reference evidence="3 4" key="1">
    <citation type="journal article" date="2019" name="Int. J. Syst. Evol. Microbiol.">
        <title>The Global Catalogue of Microorganisms (GCM) 10K type strain sequencing project: providing services to taxonomists for standard genome sequencing and annotation.</title>
        <authorList>
            <consortium name="The Broad Institute Genomics Platform"/>
            <consortium name="The Broad Institute Genome Sequencing Center for Infectious Disease"/>
            <person name="Wu L."/>
            <person name="Ma J."/>
        </authorList>
    </citation>
    <scope>NUCLEOTIDE SEQUENCE [LARGE SCALE GENOMIC DNA]</scope>
    <source>
        <strain evidence="3 4">JCM 14304</strain>
    </source>
</reference>
<dbReference type="RefSeq" id="WP_344188098.1">
    <property type="nucleotide sequence ID" value="NZ_BAAAND010000001.1"/>
</dbReference>
<comment type="caution">
    <text evidence="3">The sequence shown here is derived from an EMBL/GenBank/DDBJ whole genome shotgun (WGS) entry which is preliminary data.</text>
</comment>
<dbReference type="SMART" id="SM00564">
    <property type="entry name" value="PQQ"/>
    <property type="match status" value="5"/>
</dbReference>
<feature type="transmembrane region" description="Helical" evidence="1">
    <location>
        <begin position="7"/>
        <end position="26"/>
    </location>
</feature>
<feature type="transmembrane region" description="Helical" evidence="1">
    <location>
        <begin position="55"/>
        <end position="74"/>
    </location>
</feature>
<feature type="domain" description="Pyrrolo-quinoline quinone repeat" evidence="2">
    <location>
        <begin position="371"/>
        <end position="448"/>
    </location>
</feature>
<sequence length="487" mass="51436">MKITRGTLVGLIVLAVAGLAAVAWAVVVPRPALYVVGLIACAPVIGALLVRRKLLAGAVAVLVPVAAIAIPRAVLSAQVPSDVLWSAQIADKQPESLKLQTWVVGDHLYVAGENEPMHSYDRSNGHLLGTYPAATVDHAAVAADGSVVGWTSENDKQQVTYYSPDGKVRWTRAHQGWTQIDRYPAWTPVVAAAGGVVVLADCDVAKLPVGLCTWSGVDAAGKTRWSHSTNWRPAESKSATLVSSRTLPVLPSVVLLRAGAQYVVLDAADGRVAQQRPWLVYTRTAVQADLALFAEQDGKECRLVGYRVTGQAFATKGLPCLQDGPGPMRVIGDRAYLFTDSAQVTVSLKDGSWRALTGVSGYTDPTSSTAFGPDVLVRRTDRTLTATDAGNGAVLWTKKLPGNVRGVLVDNGGVYVESEPAEHNPMWSRSDQRDNYSQLTALDAHTGRGTSSILRGAGRVYGGSAIGPGLALAESDDGRTVSLVGAF</sequence>
<evidence type="ECO:0000259" key="2">
    <source>
        <dbReference type="Pfam" id="PF13360"/>
    </source>
</evidence>
<keyword evidence="4" id="KW-1185">Reference proteome</keyword>
<gene>
    <name evidence="3" type="ORF">GCM10009742_09260</name>
</gene>
<dbReference type="InterPro" id="IPR018391">
    <property type="entry name" value="PQQ_b-propeller_rpt"/>
</dbReference>
<keyword evidence="1" id="KW-0812">Transmembrane</keyword>
<accession>A0ABN2D3T1</accession>
<dbReference type="Pfam" id="PF13360">
    <property type="entry name" value="PQQ_2"/>
    <property type="match status" value="1"/>
</dbReference>
<dbReference type="SUPFAM" id="SSF50998">
    <property type="entry name" value="Quinoprotein alcohol dehydrogenase-like"/>
    <property type="match status" value="1"/>
</dbReference>
<dbReference type="InterPro" id="IPR011047">
    <property type="entry name" value="Quinoprotein_ADH-like_sf"/>
</dbReference>
<dbReference type="InterPro" id="IPR002372">
    <property type="entry name" value="PQQ_rpt_dom"/>
</dbReference>
<evidence type="ECO:0000256" key="1">
    <source>
        <dbReference type="SAM" id="Phobius"/>
    </source>
</evidence>
<dbReference type="EMBL" id="BAAAND010000001">
    <property type="protein sequence ID" value="GAA1569224.1"/>
    <property type="molecule type" value="Genomic_DNA"/>
</dbReference>
<evidence type="ECO:0000313" key="3">
    <source>
        <dbReference type="EMBL" id="GAA1569224.1"/>
    </source>
</evidence>
<protein>
    <recommendedName>
        <fullName evidence="2">Pyrrolo-quinoline quinone repeat domain-containing protein</fullName>
    </recommendedName>
</protein>
<dbReference type="Gene3D" id="2.130.10.10">
    <property type="entry name" value="YVTN repeat-like/Quinoprotein amine dehydrogenase"/>
    <property type="match status" value="1"/>
</dbReference>
<dbReference type="Proteomes" id="UP001500190">
    <property type="component" value="Unassembled WGS sequence"/>
</dbReference>
<name>A0ABN2D3T1_9ACTN</name>
<proteinExistence type="predicted"/>
<keyword evidence="1" id="KW-1133">Transmembrane helix</keyword>
<organism evidence="3 4">
    <name type="scientific">Kribbella karoonensis</name>
    <dbReference type="NCBI Taxonomy" id="324851"/>
    <lineage>
        <taxon>Bacteria</taxon>
        <taxon>Bacillati</taxon>
        <taxon>Actinomycetota</taxon>
        <taxon>Actinomycetes</taxon>
        <taxon>Propionibacteriales</taxon>
        <taxon>Kribbellaceae</taxon>
        <taxon>Kribbella</taxon>
    </lineage>
</organism>